<dbReference type="CDD" id="cd00610">
    <property type="entry name" value="OAT_like"/>
    <property type="match status" value="1"/>
</dbReference>
<dbReference type="InterPro" id="IPR015421">
    <property type="entry name" value="PyrdxlP-dep_Trfase_major"/>
</dbReference>
<feature type="binding site" evidence="9">
    <location>
        <position position="319"/>
    </location>
    <ligand>
        <name>substrate</name>
    </ligand>
</feature>
<dbReference type="PANTHER" id="PTHR42684">
    <property type="entry name" value="ADENOSYLMETHIONINE-8-AMINO-7-OXONONANOATE AMINOTRANSFERASE"/>
    <property type="match status" value="1"/>
</dbReference>
<feature type="site" description="Participates in the substrate recognition with KAPA and in a stacking interaction with the adenine ring of SAM" evidence="9">
    <location>
        <position position="20"/>
    </location>
</feature>
<evidence type="ECO:0000256" key="4">
    <source>
        <dbReference type="ARBA" id="ARBA00022679"/>
    </source>
</evidence>
<feature type="binding site" evidence="9">
    <location>
        <begin position="117"/>
        <end position="118"/>
    </location>
    <ligand>
        <name>pyridoxal 5'-phosphate</name>
        <dbReference type="ChEBI" id="CHEBI:597326"/>
    </ligand>
</feature>
<evidence type="ECO:0000256" key="7">
    <source>
        <dbReference type="ARBA" id="ARBA00022898"/>
    </source>
</evidence>
<sequence length="451" mass="50288">MTNLNQHWMQRDIAALWHPCTQMKDHEHLPVVPIKSGSGVWLEDFDGKRYLDAISSWWVNILGHANPRINARIKAQLDALEHVILSGCSHRPVIELSERLGALAPAGLGHCFYADSGSAAVEIALKMSYHYWQNRGRPEKKRFLTITNGYHGETLGALSVGDVSFFTHTYRSLLLDVIKVPAPDCFALPREQWVSHAAARFAEMEVALARHADELAAVIVEPLIQCAGGMRMYPPEYLRWLREACDRYNVQLILDEIAVGFGRTGTLFACQQAEVRPDYLCLSKALTGGYLPLSVVLTTDEVYDAFYDDYASLRAFLHSHSYTGNPLACAAALATLDILEEDDVLAANRDRAARMARAAAPLASHPLVGDVRQTGMVVAIEMVRDRDSLEPFDFRERKGLEVFRHALSRGALLRPLGNVIYWMPPYVISDSEIDFLAEVTGEGLERVADSL</sequence>
<evidence type="ECO:0000256" key="9">
    <source>
        <dbReference type="HAMAP-Rule" id="MF_00834"/>
    </source>
</evidence>
<dbReference type="NCBIfam" id="TIGR00508">
    <property type="entry name" value="bioA"/>
    <property type="match status" value="1"/>
</dbReference>
<feature type="modified residue" description="N6-(pyridoxal phosphate)lysine" evidence="9">
    <location>
        <position position="284"/>
    </location>
</feature>
<evidence type="ECO:0000313" key="10">
    <source>
        <dbReference type="EMBL" id="MFC0266473.1"/>
    </source>
</evidence>
<feature type="binding site" evidence="9">
    <location>
        <position position="414"/>
    </location>
    <ligand>
        <name>substrate</name>
    </ligand>
</feature>
<keyword evidence="4 9" id="KW-0808">Transferase</keyword>
<evidence type="ECO:0000256" key="1">
    <source>
        <dbReference type="ARBA" id="ARBA00001933"/>
    </source>
</evidence>
<proteinExistence type="inferred from homology"/>
<feature type="binding site" evidence="9">
    <location>
        <position position="284"/>
    </location>
    <ligand>
        <name>substrate</name>
    </ligand>
</feature>
<accession>A0ABV6FYY6</accession>
<evidence type="ECO:0000256" key="5">
    <source>
        <dbReference type="ARBA" id="ARBA00022691"/>
    </source>
</evidence>
<dbReference type="InterPro" id="IPR005814">
    <property type="entry name" value="Aminotrans_3"/>
</dbReference>
<dbReference type="Gene3D" id="3.90.1150.10">
    <property type="entry name" value="Aspartate Aminotransferase, domain 1"/>
    <property type="match status" value="1"/>
</dbReference>
<feature type="binding site" evidence="9">
    <location>
        <position position="150"/>
    </location>
    <ligand>
        <name>substrate</name>
    </ligand>
</feature>
<evidence type="ECO:0000256" key="3">
    <source>
        <dbReference type="ARBA" id="ARBA00022576"/>
    </source>
</evidence>
<dbReference type="SUPFAM" id="SSF53383">
    <property type="entry name" value="PLP-dependent transferases"/>
    <property type="match status" value="1"/>
</dbReference>
<comment type="cofactor">
    <cofactor evidence="1 9">
        <name>pyridoxal 5'-phosphate</name>
        <dbReference type="ChEBI" id="CHEBI:597326"/>
    </cofactor>
</comment>
<dbReference type="RefSeq" id="WP_019950850.1">
    <property type="nucleotide sequence ID" value="NZ_JBHLVX010000001.1"/>
</dbReference>
<reference evidence="10 11" key="1">
    <citation type="submission" date="2024-09" db="EMBL/GenBank/DDBJ databases">
        <authorList>
            <person name="Sun Q."/>
            <person name="Mori K."/>
        </authorList>
    </citation>
    <scope>NUCLEOTIDE SEQUENCE [LARGE SCALE GENOMIC DNA]</scope>
    <source>
        <strain evidence="10 11">CCM 7415</strain>
    </source>
</reference>
<dbReference type="PANTHER" id="PTHR42684:SF17">
    <property type="entry name" value="ADENOSYLMETHIONINE-8-AMINO-7-OXONONANOATE AMINOTRANSFERASE"/>
    <property type="match status" value="1"/>
</dbReference>
<dbReference type="Gene3D" id="3.40.640.10">
    <property type="entry name" value="Type I PLP-dependent aspartate aminotransferase-like (Major domain)"/>
    <property type="match status" value="1"/>
</dbReference>
<feature type="binding site" evidence="9">
    <location>
        <begin position="320"/>
        <end position="321"/>
    </location>
    <ligand>
        <name>pyridoxal 5'-phosphate</name>
        <dbReference type="ChEBI" id="CHEBI:597326"/>
    </ligand>
</feature>
<gene>
    <name evidence="9" type="primary">bioA</name>
    <name evidence="10" type="ORF">ACFFHW_00430</name>
</gene>
<dbReference type="HAMAP" id="MF_00834">
    <property type="entry name" value="BioA"/>
    <property type="match status" value="1"/>
</dbReference>
<dbReference type="EMBL" id="JBHLVX010000001">
    <property type="protein sequence ID" value="MFC0266473.1"/>
    <property type="molecule type" value="Genomic_DNA"/>
</dbReference>
<comment type="caution">
    <text evidence="10">The sequence shown here is derived from an EMBL/GenBank/DDBJ whole genome shotgun (WGS) entry which is preliminary data.</text>
</comment>
<comment type="catalytic activity">
    <reaction evidence="8 9">
        <text>(8S)-8-amino-7-oxononanoate + S-adenosyl-L-methionine = S-adenosyl-4-methylsulfanyl-2-oxobutanoate + (7R,8S)-7,8-diammoniononanoate</text>
        <dbReference type="Rhea" id="RHEA:16861"/>
        <dbReference type="ChEBI" id="CHEBI:16490"/>
        <dbReference type="ChEBI" id="CHEBI:59789"/>
        <dbReference type="ChEBI" id="CHEBI:149468"/>
        <dbReference type="ChEBI" id="CHEBI:149469"/>
        <dbReference type="EC" id="2.6.1.62"/>
    </reaction>
</comment>
<keyword evidence="11" id="KW-1185">Reference proteome</keyword>
<dbReference type="InterPro" id="IPR005815">
    <property type="entry name" value="BioA"/>
</dbReference>
<evidence type="ECO:0000256" key="8">
    <source>
        <dbReference type="ARBA" id="ARBA00048449"/>
    </source>
</evidence>
<dbReference type="Proteomes" id="UP001589814">
    <property type="component" value="Unassembled WGS sequence"/>
</dbReference>
<keyword evidence="3 9" id="KW-0032">Aminotransferase</keyword>
<name>A0ABV6FYY6_9GAMM</name>
<feature type="binding site" evidence="9">
    <location>
        <position position="57"/>
    </location>
    <ligand>
        <name>substrate</name>
    </ligand>
</feature>
<keyword evidence="5 9" id="KW-0949">S-adenosyl-L-methionine</keyword>
<dbReference type="Pfam" id="PF00202">
    <property type="entry name" value="Aminotran_3"/>
    <property type="match status" value="1"/>
</dbReference>
<evidence type="ECO:0000313" key="11">
    <source>
        <dbReference type="Proteomes" id="UP001589814"/>
    </source>
</evidence>
<keyword evidence="9" id="KW-0963">Cytoplasm</keyword>
<dbReference type="EC" id="2.6.1.62" evidence="9"/>
<keyword evidence="7 9" id="KW-0663">Pyridoxal phosphate</keyword>
<dbReference type="InterPro" id="IPR015424">
    <property type="entry name" value="PyrdxlP-dep_Trfase"/>
</dbReference>
<comment type="subcellular location">
    <subcellularLocation>
        <location evidence="9">Cytoplasm</location>
    </subcellularLocation>
</comment>
<comment type="similarity">
    <text evidence="9">Belongs to the class-III pyridoxal-phosphate-dependent aminotransferase family. BioA subfamily.</text>
</comment>
<evidence type="ECO:0000256" key="2">
    <source>
        <dbReference type="ARBA" id="ARBA00005063"/>
    </source>
</evidence>
<keyword evidence="6 9" id="KW-0093">Biotin biosynthesis</keyword>
<comment type="function">
    <text evidence="9">Catalyzes the transfer of the alpha-amino group from S-adenosyl-L-methionine (SAM) to 7-keto-8-aminopelargonic acid (KAPA) to form 7,8-diaminopelargonic acid (DAPA). It is the only aminotransferase known to utilize SAM as an amino donor.</text>
</comment>
<dbReference type="InterPro" id="IPR015422">
    <property type="entry name" value="PyrdxlP-dep_Trfase_small"/>
</dbReference>
<dbReference type="NCBIfam" id="NF005443">
    <property type="entry name" value="PRK07030.1"/>
    <property type="match status" value="1"/>
</dbReference>
<dbReference type="NCBIfam" id="NF004624">
    <property type="entry name" value="PRK05964.1"/>
    <property type="match status" value="1"/>
</dbReference>
<protein>
    <recommendedName>
        <fullName evidence="9">Adenosylmethionine-8-amino-7-oxononanoate aminotransferase</fullName>
        <ecNumber evidence="9">2.6.1.62</ecNumber>
    </recommendedName>
    <alternativeName>
        <fullName evidence="9">7,8-diamino-pelargonic acid aminotransferase</fullName>
        <shortName evidence="9">DAPA AT</shortName>
        <shortName evidence="9">DAPA aminotransferase</shortName>
    </alternativeName>
    <alternativeName>
        <fullName evidence="9">7,8-diaminononanoate synthase</fullName>
        <shortName evidence="9">DANS</shortName>
    </alternativeName>
    <alternativeName>
        <fullName evidence="9">Diaminopelargonic acid synthase</fullName>
    </alternativeName>
</protein>
<comment type="subunit">
    <text evidence="9">Homodimer.</text>
</comment>
<comment type="pathway">
    <text evidence="2 9">Cofactor biosynthesis; biotin biosynthesis; 7,8-diaminononanoate from 8-amino-7-oxononanoate (SAM route): step 1/1.</text>
</comment>
<feature type="binding site" evidence="9">
    <location>
        <position position="255"/>
    </location>
    <ligand>
        <name>pyridoxal 5'-phosphate</name>
        <dbReference type="ChEBI" id="CHEBI:597326"/>
    </ligand>
</feature>
<organism evidence="10 11">
    <name type="scientific">Kushneria aurantia</name>
    <dbReference type="NCBI Taxonomy" id="504092"/>
    <lineage>
        <taxon>Bacteria</taxon>
        <taxon>Pseudomonadati</taxon>
        <taxon>Pseudomonadota</taxon>
        <taxon>Gammaproteobacteria</taxon>
        <taxon>Oceanospirillales</taxon>
        <taxon>Halomonadaceae</taxon>
        <taxon>Kushneria</taxon>
    </lineage>
</organism>
<evidence type="ECO:0000256" key="6">
    <source>
        <dbReference type="ARBA" id="ARBA00022756"/>
    </source>
</evidence>
<dbReference type="GO" id="GO:0004015">
    <property type="term" value="F:adenosylmethionine-8-amino-7-oxononanoate transaminase activity"/>
    <property type="evidence" value="ECO:0007669"/>
    <property type="project" value="UniProtKB-EC"/>
</dbReference>